<comment type="caution">
    <text evidence="2">The sequence shown here is derived from an EMBL/GenBank/DDBJ whole genome shotgun (WGS) entry which is preliminary data.</text>
</comment>
<evidence type="ECO:0000256" key="1">
    <source>
        <dbReference type="SAM" id="MobiDB-lite"/>
    </source>
</evidence>
<dbReference type="EMBL" id="VSRR010018490">
    <property type="protein sequence ID" value="MPC61386.1"/>
    <property type="molecule type" value="Genomic_DNA"/>
</dbReference>
<reference evidence="2 3" key="1">
    <citation type="submission" date="2019-05" db="EMBL/GenBank/DDBJ databases">
        <title>Another draft genome of Portunus trituberculatus and its Hox gene families provides insights of decapod evolution.</title>
        <authorList>
            <person name="Jeong J.-H."/>
            <person name="Song I."/>
            <person name="Kim S."/>
            <person name="Choi T."/>
            <person name="Kim D."/>
            <person name="Ryu S."/>
            <person name="Kim W."/>
        </authorList>
    </citation>
    <scope>NUCLEOTIDE SEQUENCE [LARGE SCALE GENOMIC DNA]</scope>
    <source>
        <tissue evidence="2">Muscle</tissue>
    </source>
</reference>
<proteinExistence type="predicted"/>
<evidence type="ECO:0000313" key="3">
    <source>
        <dbReference type="Proteomes" id="UP000324222"/>
    </source>
</evidence>
<dbReference type="AlphaFoldDB" id="A0A5B7GUU5"/>
<evidence type="ECO:0000313" key="2">
    <source>
        <dbReference type="EMBL" id="MPC61386.1"/>
    </source>
</evidence>
<accession>A0A5B7GUU5</accession>
<dbReference type="Proteomes" id="UP000324222">
    <property type="component" value="Unassembled WGS sequence"/>
</dbReference>
<name>A0A5B7GUU5_PORTR</name>
<organism evidence="2 3">
    <name type="scientific">Portunus trituberculatus</name>
    <name type="common">Swimming crab</name>
    <name type="synonym">Neptunus trituberculatus</name>
    <dbReference type="NCBI Taxonomy" id="210409"/>
    <lineage>
        <taxon>Eukaryota</taxon>
        <taxon>Metazoa</taxon>
        <taxon>Ecdysozoa</taxon>
        <taxon>Arthropoda</taxon>
        <taxon>Crustacea</taxon>
        <taxon>Multicrustacea</taxon>
        <taxon>Malacostraca</taxon>
        <taxon>Eumalacostraca</taxon>
        <taxon>Eucarida</taxon>
        <taxon>Decapoda</taxon>
        <taxon>Pleocyemata</taxon>
        <taxon>Brachyura</taxon>
        <taxon>Eubrachyura</taxon>
        <taxon>Portunoidea</taxon>
        <taxon>Portunidae</taxon>
        <taxon>Portuninae</taxon>
        <taxon>Portunus</taxon>
    </lineage>
</organism>
<gene>
    <name evidence="2" type="ORF">E2C01_055458</name>
</gene>
<sequence>MKDVSNEWTDWKRRVSNNFELRHVKVKPVRFQQHNTTTSTSTSTTTTTTNTTTTVIWDEGKTMMYWKRGACLKVVECKRNNKAFANLVTNPGAVPSYARFHLQIFQRHLPTFRFVCLRSARCRSKPFCSTLPASSISPCSSCRAYCVCSRSPSYCCIITLSPGRVSLTLEHSSPLEPPGTGPTKETEEATSAGCVAILNRSLASHNEAKKRMTENEEE</sequence>
<keyword evidence="3" id="KW-1185">Reference proteome</keyword>
<feature type="region of interest" description="Disordered" evidence="1">
    <location>
        <begin position="170"/>
        <end position="190"/>
    </location>
</feature>
<protein>
    <submittedName>
        <fullName evidence="2">Uncharacterized protein</fullName>
    </submittedName>
</protein>